<dbReference type="InterPro" id="IPR027417">
    <property type="entry name" value="P-loop_NTPase"/>
</dbReference>
<dbReference type="SUPFAM" id="SSF52540">
    <property type="entry name" value="P-loop containing nucleoside triphosphate hydrolases"/>
    <property type="match status" value="1"/>
</dbReference>
<dbReference type="PANTHER" id="PTHR37807:SF3">
    <property type="entry name" value="OS07G0160300 PROTEIN"/>
    <property type="match status" value="1"/>
</dbReference>
<dbReference type="Proteomes" id="UP000826651">
    <property type="component" value="Unassembled WGS sequence"/>
</dbReference>
<comment type="caution">
    <text evidence="1">The sequence shown here is derived from an EMBL/GenBank/DDBJ whole genome shotgun (WGS) entry which is preliminary data.</text>
</comment>
<name>A0ABS7SD14_9MICO</name>
<dbReference type="Gene3D" id="3.40.50.300">
    <property type="entry name" value="P-loop containing nucleotide triphosphate hydrolases"/>
    <property type="match status" value="1"/>
</dbReference>
<reference evidence="1 2" key="1">
    <citation type="submission" date="2021-04" db="EMBL/GenBank/DDBJ databases">
        <title>Ruania sp. nov., isolated from sandy soil of mangrove forest.</title>
        <authorList>
            <person name="Ge X."/>
            <person name="Huang R."/>
            <person name="Liu W."/>
        </authorList>
    </citation>
    <scope>NUCLEOTIDE SEQUENCE [LARGE SCALE GENOMIC DNA]</scope>
    <source>
        <strain evidence="1 2">N2-46</strain>
    </source>
</reference>
<evidence type="ECO:0000313" key="2">
    <source>
        <dbReference type="Proteomes" id="UP000826651"/>
    </source>
</evidence>
<gene>
    <name evidence="1" type="ORF">KCQ71_17460</name>
</gene>
<dbReference type="EMBL" id="JAGSHT010000016">
    <property type="protein sequence ID" value="MBZ2197952.1"/>
    <property type="molecule type" value="Genomic_DNA"/>
</dbReference>
<accession>A0ABS7SD14</accession>
<evidence type="ECO:0000313" key="1">
    <source>
        <dbReference type="EMBL" id="MBZ2197952.1"/>
    </source>
</evidence>
<protein>
    <submittedName>
        <fullName evidence="1">AAA family ATPase</fullName>
    </submittedName>
</protein>
<dbReference type="Pfam" id="PF13671">
    <property type="entry name" value="AAA_33"/>
    <property type="match status" value="1"/>
</dbReference>
<proteinExistence type="predicted"/>
<dbReference type="PANTHER" id="PTHR37807">
    <property type="entry name" value="OS07G0160300 PROTEIN"/>
    <property type="match status" value="1"/>
</dbReference>
<keyword evidence="2" id="KW-1185">Reference proteome</keyword>
<organism evidence="1 2">
    <name type="scientific">Occultella gossypii</name>
    <dbReference type="NCBI Taxonomy" id="2800820"/>
    <lineage>
        <taxon>Bacteria</taxon>
        <taxon>Bacillati</taxon>
        <taxon>Actinomycetota</taxon>
        <taxon>Actinomycetes</taxon>
        <taxon>Micrococcales</taxon>
        <taxon>Ruaniaceae</taxon>
        <taxon>Occultella</taxon>
    </lineage>
</organism>
<sequence length="163" mass="18062">MTRHVSEARLILTCGLPGAGKTTLARQLAADRGAVRLTKDDWLWALGPTPWATTTQAKVNHELWQLAQDIVRLGLSVVLDFGFSTRTERDQVRSVARGLGVGVELHVLDAPVDELWRRIEARNSKPPWDSAPIRRAHLDEWAALFQAPDAAELALFDPPPDSD</sequence>